<name>A0A2G9ZFY3_9BACT</name>
<comment type="caution">
    <text evidence="1">The sequence shown here is derived from an EMBL/GenBank/DDBJ whole genome shotgun (WGS) entry which is preliminary data.</text>
</comment>
<evidence type="ECO:0000313" key="2">
    <source>
        <dbReference type="Proteomes" id="UP000230447"/>
    </source>
</evidence>
<accession>A0A2G9ZFY3</accession>
<dbReference type="Pfam" id="PF01894">
    <property type="entry name" value="YjbQ"/>
    <property type="match status" value="1"/>
</dbReference>
<dbReference type="Proteomes" id="UP000230447">
    <property type="component" value="Unassembled WGS sequence"/>
</dbReference>
<sequence length="51" mass="6072">MQIKTKVFEYQTNLTLNLLNGELQFGTWQRIMFVELDRARTRKIQVLLSGE</sequence>
<dbReference type="AlphaFoldDB" id="A0A2G9ZFY3"/>
<gene>
    <name evidence="1" type="ORF">COX24_00100</name>
</gene>
<evidence type="ECO:0008006" key="3">
    <source>
        <dbReference type="Google" id="ProtNLM"/>
    </source>
</evidence>
<organism evidence="1 2">
    <name type="scientific">bacterium (Candidatus Gribaldobacteria) CG23_combo_of_CG06-09_8_20_14_all_37_87_8</name>
    <dbReference type="NCBI Taxonomy" id="2014278"/>
    <lineage>
        <taxon>Bacteria</taxon>
        <taxon>Candidatus Gribaldobacteria</taxon>
    </lineage>
</organism>
<dbReference type="InterPro" id="IPR001602">
    <property type="entry name" value="UPF0047_YjbQ-like"/>
</dbReference>
<evidence type="ECO:0000313" key="1">
    <source>
        <dbReference type="EMBL" id="PIP32082.1"/>
    </source>
</evidence>
<proteinExistence type="predicted"/>
<dbReference type="Gene3D" id="2.60.120.460">
    <property type="entry name" value="YjbQ-like"/>
    <property type="match status" value="1"/>
</dbReference>
<reference evidence="1 2" key="1">
    <citation type="submission" date="2017-09" db="EMBL/GenBank/DDBJ databases">
        <title>Depth-based differentiation of microbial function through sediment-hosted aquifers and enrichment of novel symbionts in the deep terrestrial subsurface.</title>
        <authorList>
            <person name="Probst A.J."/>
            <person name="Ladd B."/>
            <person name="Jarett J.K."/>
            <person name="Geller-Mcgrath D.E."/>
            <person name="Sieber C.M."/>
            <person name="Emerson J.B."/>
            <person name="Anantharaman K."/>
            <person name="Thomas B.C."/>
            <person name="Malmstrom R."/>
            <person name="Stieglmeier M."/>
            <person name="Klingl A."/>
            <person name="Woyke T."/>
            <person name="Ryan C.M."/>
            <person name="Banfield J.F."/>
        </authorList>
    </citation>
    <scope>NUCLEOTIDE SEQUENCE [LARGE SCALE GENOMIC DNA]</scope>
    <source>
        <strain evidence="1">CG23_combo_of_CG06-09_8_20_14_all_37_87_8</strain>
    </source>
</reference>
<dbReference type="SUPFAM" id="SSF111038">
    <property type="entry name" value="YjbQ-like"/>
    <property type="match status" value="1"/>
</dbReference>
<dbReference type="EMBL" id="PCSB01000003">
    <property type="protein sequence ID" value="PIP32082.1"/>
    <property type="molecule type" value="Genomic_DNA"/>
</dbReference>
<protein>
    <recommendedName>
        <fullName evidence="3">Secondary thiamine-phosphate synthase enzyme</fullName>
    </recommendedName>
</protein>
<dbReference type="InterPro" id="IPR035917">
    <property type="entry name" value="YjbQ-like_sf"/>
</dbReference>